<evidence type="ECO:0000313" key="3">
    <source>
        <dbReference type="Proteomes" id="UP000190897"/>
    </source>
</evidence>
<reference evidence="3" key="1">
    <citation type="submission" date="2017-02" db="EMBL/GenBank/DDBJ databases">
        <authorList>
            <person name="Varghese N."/>
            <person name="Submissions S."/>
        </authorList>
    </citation>
    <scope>NUCLEOTIDE SEQUENCE [LARGE SCALE GENOMIC DNA]</scope>
    <source>
        <strain evidence="3">DSM 22270</strain>
    </source>
</reference>
<evidence type="ECO:0008006" key="4">
    <source>
        <dbReference type="Google" id="ProtNLM"/>
    </source>
</evidence>
<feature type="transmembrane region" description="Helical" evidence="1">
    <location>
        <begin position="86"/>
        <end position="110"/>
    </location>
</feature>
<evidence type="ECO:0000256" key="1">
    <source>
        <dbReference type="SAM" id="Phobius"/>
    </source>
</evidence>
<organism evidence="2 3">
    <name type="scientific">Dyadobacter psychrophilus</name>
    <dbReference type="NCBI Taxonomy" id="651661"/>
    <lineage>
        <taxon>Bacteria</taxon>
        <taxon>Pseudomonadati</taxon>
        <taxon>Bacteroidota</taxon>
        <taxon>Cytophagia</taxon>
        <taxon>Cytophagales</taxon>
        <taxon>Spirosomataceae</taxon>
        <taxon>Dyadobacter</taxon>
    </lineage>
</organism>
<accession>A0A1T5FSU8</accession>
<dbReference type="OrthoDB" id="9790326at2"/>
<dbReference type="STRING" id="651661.SAMN05660293_03383"/>
<feature type="transmembrane region" description="Helical" evidence="1">
    <location>
        <begin position="56"/>
        <end position="79"/>
    </location>
</feature>
<evidence type="ECO:0000313" key="2">
    <source>
        <dbReference type="EMBL" id="SKB99248.1"/>
    </source>
</evidence>
<keyword evidence="1" id="KW-0472">Membrane</keyword>
<protein>
    <recommendedName>
        <fullName evidence="4">DUF983 domain-containing protein</fullName>
    </recommendedName>
</protein>
<dbReference type="Proteomes" id="UP000190897">
    <property type="component" value="Unassembled WGS sequence"/>
</dbReference>
<keyword evidence="3" id="KW-1185">Reference proteome</keyword>
<sequence>MSKLYSVLRFKCPRCHKGDLFVKKNPYSFKNALQMPDRCPVCNQDFQIEPGFYIGALWTSFPIVIFIMALLSALLLIYLKMELNTFFITITAILFLLQPIIIRLGRAIWINVFVDFKEES</sequence>
<dbReference type="EMBL" id="FUZA01000004">
    <property type="protein sequence ID" value="SKB99248.1"/>
    <property type="molecule type" value="Genomic_DNA"/>
</dbReference>
<name>A0A1T5FSU8_9BACT</name>
<keyword evidence="1" id="KW-1133">Transmembrane helix</keyword>
<dbReference type="InterPro" id="IPR009325">
    <property type="entry name" value="DUF983"/>
</dbReference>
<gene>
    <name evidence="2" type="ORF">SAMN05660293_03383</name>
</gene>
<dbReference type="RefSeq" id="WP_082215903.1">
    <property type="nucleotide sequence ID" value="NZ_FUZA01000004.1"/>
</dbReference>
<dbReference type="Pfam" id="PF06170">
    <property type="entry name" value="DUF983"/>
    <property type="match status" value="1"/>
</dbReference>
<proteinExistence type="predicted"/>
<dbReference type="AlphaFoldDB" id="A0A1T5FSU8"/>
<keyword evidence="1" id="KW-0812">Transmembrane</keyword>